<dbReference type="InterPro" id="IPR013766">
    <property type="entry name" value="Thioredoxin_domain"/>
</dbReference>
<dbReference type="SUPFAM" id="SSF52833">
    <property type="entry name" value="Thioredoxin-like"/>
    <property type="match status" value="1"/>
</dbReference>
<gene>
    <name evidence="3" type="ORF">TGDOM2_270120</name>
</gene>
<feature type="domain" description="Thioredoxin" evidence="2">
    <location>
        <begin position="137"/>
        <end position="244"/>
    </location>
</feature>
<dbReference type="EMBL" id="AHZU02000484">
    <property type="protein sequence ID" value="KFG43768.1"/>
    <property type="molecule type" value="Genomic_DNA"/>
</dbReference>
<evidence type="ECO:0000313" key="3">
    <source>
        <dbReference type="EMBL" id="KFG43768.1"/>
    </source>
</evidence>
<proteinExistence type="predicted"/>
<dbReference type="Pfam" id="PF00085">
    <property type="entry name" value="Thioredoxin"/>
    <property type="match status" value="1"/>
</dbReference>
<comment type="caution">
    <text evidence="3">The sequence shown here is derived from an EMBL/GenBank/DDBJ whole genome shotgun (WGS) entry which is preliminary data.</text>
</comment>
<keyword evidence="1" id="KW-1015">Disulfide bond</keyword>
<dbReference type="InterPro" id="IPR050620">
    <property type="entry name" value="Thioredoxin_H-type-like"/>
</dbReference>
<organism evidence="3 4">
    <name type="scientific">Toxoplasma gondii GAB2-2007-GAL-DOM2</name>
    <dbReference type="NCBI Taxonomy" id="1130820"/>
    <lineage>
        <taxon>Eukaryota</taxon>
        <taxon>Sar</taxon>
        <taxon>Alveolata</taxon>
        <taxon>Apicomplexa</taxon>
        <taxon>Conoidasida</taxon>
        <taxon>Coccidia</taxon>
        <taxon>Eucoccidiorida</taxon>
        <taxon>Eimeriorina</taxon>
        <taxon>Sarcocystidae</taxon>
        <taxon>Toxoplasma</taxon>
    </lineage>
</organism>
<dbReference type="Gene3D" id="3.40.30.10">
    <property type="entry name" value="Glutaredoxin"/>
    <property type="match status" value="1"/>
</dbReference>
<dbReference type="FunFam" id="3.40.30.10:FF:000245">
    <property type="entry name" value="Thioredoxin"/>
    <property type="match status" value="1"/>
</dbReference>
<dbReference type="AlphaFoldDB" id="A0A086KHA0"/>
<reference evidence="3 4" key="1">
    <citation type="submission" date="2014-02" db="EMBL/GenBank/DDBJ databases">
        <authorList>
            <person name="Sibley D."/>
            <person name="Venepally P."/>
            <person name="Karamycheva S."/>
            <person name="Hadjithomas M."/>
            <person name="Khan A."/>
            <person name="Brunk B."/>
            <person name="Roos D."/>
            <person name="Caler E."/>
            <person name="Lorenzi H."/>
        </authorList>
    </citation>
    <scope>NUCLEOTIDE SEQUENCE [LARGE SCALE GENOMIC DNA]</scope>
    <source>
        <strain evidence="3 4">GAB2-2007-GAL-DOM2</strain>
    </source>
</reference>
<dbReference type="OrthoDB" id="2121326at2759"/>
<dbReference type="PROSITE" id="PS00194">
    <property type="entry name" value="THIOREDOXIN_1"/>
    <property type="match status" value="1"/>
</dbReference>
<dbReference type="InterPro" id="IPR017937">
    <property type="entry name" value="Thioredoxin_CS"/>
</dbReference>
<dbReference type="PROSITE" id="PS51352">
    <property type="entry name" value="THIOREDOXIN_2"/>
    <property type="match status" value="1"/>
</dbReference>
<evidence type="ECO:0000256" key="1">
    <source>
        <dbReference type="ARBA" id="ARBA00023157"/>
    </source>
</evidence>
<name>A0A086KHA0_TOXGO</name>
<sequence length="244" mass="26939">MPRSAFRAQQRAKSAGETASNWVNSLLPIAASLSFPAFFPPAGREFCVPGPSFFDSASSDRYSETTMLALRRGAATLLAPRSRFFSSVNSFSSFSASSLFSWRQRFSLGATGILQRQTATADIRNRFCGDFQVRTIVNRVKKAEDFQKVTDSEEDCSVKVVQFSASWCGPCRQVTPTIEGWSEKMPASEVQFFHVDIDECPELAEEYDISSVPTFLFFKNGKKVNTVVGGNTAKIEEAIKTSAN</sequence>
<protein>
    <submittedName>
        <fullName evidence="3">Thioredoxin-like protein TLP1</fullName>
    </submittedName>
</protein>
<dbReference type="CDD" id="cd02947">
    <property type="entry name" value="TRX_family"/>
    <property type="match status" value="1"/>
</dbReference>
<dbReference type="PRINTS" id="PR00421">
    <property type="entry name" value="THIOREDOXIN"/>
</dbReference>
<dbReference type="PANTHER" id="PTHR10438">
    <property type="entry name" value="THIOREDOXIN"/>
    <property type="match status" value="1"/>
</dbReference>
<evidence type="ECO:0000259" key="2">
    <source>
        <dbReference type="PROSITE" id="PS51352"/>
    </source>
</evidence>
<dbReference type="InterPro" id="IPR036249">
    <property type="entry name" value="Thioredoxin-like_sf"/>
</dbReference>
<dbReference type="VEuPathDB" id="ToxoDB:TGDOM2_270120"/>
<dbReference type="PANTHER" id="PTHR10438:SF468">
    <property type="entry name" value="THIOREDOXIN-1-RELATED"/>
    <property type="match status" value="1"/>
</dbReference>
<accession>A0A086KHA0</accession>
<evidence type="ECO:0000313" key="4">
    <source>
        <dbReference type="Proteomes" id="UP000028837"/>
    </source>
</evidence>
<dbReference type="Proteomes" id="UP000028837">
    <property type="component" value="Unassembled WGS sequence"/>
</dbReference>